<accession>A0A803TZQ5</accession>
<evidence type="ECO:0000256" key="1">
    <source>
        <dbReference type="SAM" id="MobiDB-lite"/>
    </source>
</evidence>
<reference evidence="2" key="1">
    <citation type="submission" date="2009-12" db="EMBL/GenBank/DDBJ databases">
        <title>The Genome Sequence of Anolis carolinensis (Green Anole Lizard).</title>
        <authorList>
            <consortium name="The Genome Sequencing Platform"/>
            <person name="Di Palma F."/>
            <person name="Alfoldi J."/>
            <person name="Heiman D."/>
            <person name="Young S."/>
            <person name="Grabherr M."/>
            <person name="Johnson J."/>
            <person name="Lander E.S."/>
            <person name="Lindblad-Toh K."/>
        </authorList>
    </citation>
    <scope>NUCLEOTIDE SEQUENCE [LARGE SCALE GENOMIC DNA]</scope>
    <source>
        <strain evidence="2">JBL SC #1</strain>
    </source>
</reference>
<evidence type="ECO:0000313" key="2">
    <source>
        <dbReference type="Ensembl" id="ENSACAP00000040695.1"/>
    </source>
</evidence>
<dbReference type="Proteomes" id="UP000001646">
    <property type="component" value="Unplaced"/>
</dbReference>
<protein>
    <submittedName>
        <fullName evidence="2">Uncharacterized protein</fullName>
    </submittedName>
</protein>
<organism evidence="2 3">
    <name type="scientific">Anolis carolinensis</name>
    <name type="common">Green anole</name>
    <name type="synonym">American chameleon</name>
    <dbReference type="NCBI Taxonomy" id="28377"/>
    <lineage>
        <taxon>Eukaryota</taxon>
        <taxon>Metazoa</taxon>
        <taxon>Chordata</taxon>
        <taxon>Craniata</taxon>
        <taxon>Vertebrata</taxon>
        <taxon>Euteleostomi</taxon>
        <taxon>Lepidosauria</taxon>
        <taxon>Squamata</taxon>
        <taxon>Bifurcata</taxon>
        <taxon>Unidentata</taxon>
        <taxon>Episquamata</taxon>
        <taxon>Toxicofera</taxon>
        <taxon>Iguania</taxon>
        <taxon>Dactyloidae</taxon>
        <taxon>Anolis</taxon>
    </lineage>
</organism>
<name>A0A803TZQ5_ANOCA</name>
<proteinExistence type="predicted"/>
<feature type="compositionally biased region" description="Low complexity" evidence="1">
    <location>
        <begin position="39"/>
        <end position="51"/>
    </location>
</feature>
<dbReference type="AlphaFoldDB" id="A0A803TZQ5"/>
<feature type="region of interest" description="Disordered" evidence="1">
    <location>
        <begin position="39"/>
        <end position="91"/>
    </location>
</feature>
<evidence type="ECO:0000313" key="3">
    <source>
        <dbReference type="Proteomes" id="UP000001646"/>
    </source>
</evidence>
<dbReference type="GeneTree" id="ENSGT01040000244780"/>
<sequence length="117" mass="12028">MIESESQNDAIIVVSQNHRIIYDELVHYAALEGVSLPGGASGAPSGAFGEPHPGARPLPAHHPLSQGPPYGSAGVNSHRPGMPPGMGAGDALKGWGHLAGGGLPKTSFFQLTYKPNL</sequence>
<dbReference type="Ensembl" id="ENSACAT00000047569.1">
    <property type="protein sequence ID" value="ENSACAP00000040695.1"/>
    <property type="gene ID" value="ENSACAG00000043178.1"/>
</dbReference>
<keyword evidence="3" id="KW-1185">Reference proteome</keyword>
<dbReference type="InParanoid" id="A0A803TZQ5"/>
<reference evidence="2" key="3">
    <citation type="submission" date="2025-09" db="UniProtKB">
        <authorList>
            <consortium name="Ensembl"/>
        </authorList>
    </citation>
    <scope>IDENTIFICATION</scope>
</reference>
<reference evidence="2" key="2">
    <citation type="submission" date="2025-08" db="UniProtKB">
        <authorList>
            <consortium name="Ensembl"/>
        </authorList>
    </citation>
    <scope>IDENTIFICATION</scope>
</reference>